<evidence type="ECO:0000313" key="2">
    <source>
        <dbReference type="EMBL" id="KAF6153206.1"/>
    </source>
</evidence>
<evidence type="ECO:0000313" key="3">
    <source>
        <dbReference type="Proteomes" id="UP000541444"/>
    </source>
</evidence>
<proteinExistence type="predicted"/>
<protein>
    <submittedName>
        <fullName evidence="2">Uncharacterized protein</fullName>
    </submittedName>
</protein>
<dbReference type="Proteomes" id="UP000541444">
    <property type="component" value="Unassembled WGS sequence"/>
</dbReference>
<gene>
    <name evidence="2" type="ORF">GIB67_016685</name>
</gene>
<name>A0A7J7ME87_9MAGN</name>
<feature type="compositionally biased region" description="Basic and acidic residues" evidence="1">
    <location>
        <begin position="8"/>
        <end position="31"/>
    </location>
</feature>
<evidence type="ECO:0000256" key="1">
    <source>
        <dbReference type="SAM" id="MobiDB-lite"/>
    </source>
</evidence>
<dbReference type="PANTHER" id="PTHR34064">
    <property type="entry name" value="OS04G0672300 PROTEIN"/>
    <property type="match status" value="1"/>
</dbReference>
<keyword evidence="3" id="KW-1185">Reference proteome</keyword>
<dbReference type="EMBL" id="JACGCM010001580">
    <property type="protein sequence ID" value="KAF6153206.1"/>
    <property type="molecule type" value="Genomic_DNA"/>
</dbReference>
<dbReference type="PANTHER" id="PTHR34064:SF4">
    <property type="entry name" value="PROTEIN, PUTATIVE-RELATED"/>
    <property type="match status" value="1"/>
</dbReference>
<reference evidence="2 3" key="1">
    <citation type="journal article" date="2020" name="IScience">
        <title>Genome Sequencing of the Endangered Kingdonia uniflora (Circaeasteraceae, Ranunculales) Reveals Potential Mechanisms of Evolutionary Specialization.</title>
        <authorList>
            <person name="Sun Y."/>
            <person name="Deng T."/>
            <person name="Zhang A."/>
            <person name="Moore M.J."/>
            <person name="Landis J.B."/>
            <person name="Lin N."/>
            <person name="Zhang H."/>
            <person name="Zhang X."/>
            <person name="Huang J."/>
            <person name="Zhang X."/>
            <person name="Sun H."/>
            <person name="Wang H."/>
        </authorList>
    </citation>
    <scope>NUCLEOTIDE SEQUENCE [LARGE SCALE GENOMIC DNA]</scope>
    <source>
        <strain evidence="2">TB1705</strain>
        <tissue evidence="2">Leaf</tissue>
    </source>
</reference>
<comment type="caution">
    <text evidence="2">The sequence shown here is derived from an EMBL/GenBank/DDBJ whole genome shotgun (WGS) entry which is preliminary data.</text>
</comment>
<dbReference type="AlphaFoldDB" id="A0A7J7ME87"/>
<dbReference type="OrthoDB" id="683938at2759"/>
<accession>A0A7J7ME87</accession>
<sequence length="119" mass="13144">MGSLMKKAISEQEHRDQEEGFMKKHDNHQESSDSFVVDIESLSSHHHATGTDRDVTANSRITMQRSFSRKGSIRGDRNSITLASPAVADDISNGGLYKESRFANPSLSQLNPLSDLIEG</sequence>
<feature type="region of interest" description="Disordered" evidence="1">
    <location>
        <begin position="1"/>
        <end position="59"/>
    </location>
</feature>
<organism evidence="2 3">
    <name type="scientific">Kingdonia uniflora</name>
    <dbReference type="NCBI Taxonomy" id="39325"/>
    <lineage>
        <taxon>Eukaryota</taxon>
        <taxon>Viridiplantae</taxon>
        <taxon>Streptophyta</taxon>
        <taxon>Embryophyta</taxon>
        <taxon>Tracheophyta</taxon>
        <taxon>Spermatophyta</taxon>
        <taxon>Magnoliopsida</taxon>
        <taxon>Ranunculales</taxon>
        <taxon>Circaeasteraceae</taxon>
        <taxon>Kingdonia</taxon>
    </lineage>
</organism>